<reference evidence="2 3" key="1">
    <citation type="submission" date="2019-02" db="EMBL/GenBank/DDBJ databases">
        <title>Deep-cultivation of Planctomycetes and their phenomic and genomic characterization uncovers novel biology.</title>
        <authorList>
            <person name="Wiegand S."/>
            <person name="Jogler M."/>
            <person name="Boedeker C."/>
            <person name="Pinto D."/>
            <person name="Vollmers J."/>
            <person name="Rivas-Marin E."/>
            <person name="Kohn T."/>
            <person name="Peeters S.H."/>
            <person name="Heuer A."/>
            <person name="Rast P."/>
            <person name="Oberbeckmann S."/>
            <person name="Bunk B."/>
            <person name="Jeske O."/>
            <person name="Meyerdierks A."/>
            <person name="Storesund J.E."/>
            <person name="Kallscheuer N."/>
            <person name="Luecker S."/>
            <person name="Lage O.M."/>
            <person name="Pohl T."/>
            <person name="Merkel B.J."/>
            <person name="Hornburger P."/>
            <person name="Mueller R.-W."/>
            <person name="Bruemmer F."/>
            <person name="Labrenz M."/>
            <person name="Spormann A.M."/>
            <person name="Op den Camp H."/>
            <person name="Overmann J."/>
            <person name="Amann R."/>
            <person name="Jetten M.S.M."/>
            <person name="Mascher T."/>
            <person name="Medema M.H."/>
            <person name="Devos D.P."/>
            <person name="Kaster A.-K."/>
            <person name="Ovreas L."/>
            <person name="Rohde M."/>
            <person name="Galperin M.Y."/>
            <person name="Jogler C."/>
        </authorList>
    </citation>
    <scope>NUCLEOTIDE SEQUENCE [LARGE SCALE GENOMIC DNA]</scope>
    <source>
        <strain evidence="2 3">ETA_A8</strain>
    </source>
</reference>
<dbReference type="InterPro" id="IPR005532">
    <property type="entry name" value="SUMF_dom"/>
</dbReference>
<name>A0A517Y6I3_9BACT</name>
<keyword evidence="2" id="KW-0418">Kinase</keyword>
<dbReference type="KEGG" id="aagg:ETAA8_09020"/>
<dbReference type="Pfam" id="PF03781">
    <property type="entry name" value="FGE-sulfatase"/>
    <property type="match status" value="1"/>
</dbReference>
<dbReference type="InterPro" id="IPR051043">
    <property type="entry name" value="Sulfatase_Mod_Factor_Kinase"/>
</dbReference>
<dbReference type="PANTHER" id="PTHR23150:SF19">
    <property type="entry name" value="FORMYLGLYCINE-GENERATING ENZYME"/>
    <property type="match status" value="1"/>
</dbReference>
<dbReference type="AlphaFoldDB" id="A0A517Y6I3"/>
<keyword evidence="2" id="KW-0808">Transferase</keyword>
<evidence type="ECO:0000313" key="2">
    <source>
        <dbReference type="EMBL" id="QDU25830.1"/>
    </source>
</evidence>
<dbReference type="RefSeq" id="WP_145085419.1">
    <property type="nucleotide sequence ID" value="NZ_CP036274.1"/>
</dbReference>
<dbReference type="Gene3D" id="3.90.1580.10">
    <property type="entry name" value="paralog of FGE (formylglycine-generating enzyme)"/>
    <property type="match status" value="1"/>
</dbReference>
<dbReference type="InterPro" id="IPR042095">
    <property type="entry name" value="SUMF_sf"/>
</dbReference>
<dbReference type="OrthoDB" id="289791at2"/>
<dbReference type="InterPro" id="IPR016187">
    <property type="entry name" value="CTDL_fold"/>
</dbReference>
<evidence type="ECO:0000313" key="3">
    <source>
        <dbReference type="Proteomes" id="UP000315017"/>
    </source>
</evidence>
<dbReference type="PANTHER" id="PTHR23150">
    <property type="entry name" value="SULFATASE MODIFYING FACTOR 1, 2"/>
    <property type="match status" value="1"/>
</dbReference>
<feature type="domain" description="Sulfatase-modifying factor enzyme-like" evidence="1">
    <location>
        <begin position="361"/>
        <end position="596"/>
    </location>
</feature>
<organism evidence="2 3">
    <name type="scientific">Anatilimnocola aggregata</name>
    <dbReference type="NCBI Taxonomy" id="2528021"/>
    <lineage>
        <taxon>Bacteria</taxon>
        <taxon>Pseudomonadati</taxon>
        <taxon>Planctomycetota</taxon>
        <taxon>Planctomycetia</taxon>
        <taxon>Pirellulales</taxon>
        <taxon>Pirellulaceae</taxon>
        <taxon>Anatilimnocola</taxon>
    </lineage>
</organism>
<keyword evidence="3" id="KW-1185">Reference proteome</keyword>
<sequence>MADTRQVVRWSLERKCTFRNGDRWFLPDQTFKQLADFRTVAAAEGDNRNVNGICVTGWTTERDNAGKVQSIPVSGFRIEDRLGPFGGLPMVLSTCHLCEANAKGELGVEVAGCFGYLDVWPDSEELDKQLWTIIEQRHLESRIRSAFPLTTPLWYGFWIESPLRRLQAEVLHELLNAACDYADPKDKDVRHFLNALDTAIRWELPVHVSLSPLGHTDFGWYTVFPHCPRCKANASVGRWKENYQATAYECRVCGHEFNPDDHHSMERDDFDWDANSLEKQLGPMAYQQFIKSFLLQRGCSSGQVDEVVDNKNNGPLIRRIKATRRKRNGTLRRLRQRVAEKSDGDRPSLLSFAIADDIELEMVLVPAGEFLMGSPNADQVPSEAPQHPVRIYRPLYIGRFPVTQAQWSAVMGRNPSKHQGDPRLPIDQVSWFDCQDFCDRLCKRLQRVFRLPSEAEWEYACRAGTTSKFAFGDSLLPTQANFTPFIQRFGMPPDGEEDAVRELEQLVESGPRHDAQTTPVGSYPPNAWGIYDMHGNVDEWCEDVWHPNYDGAPNDGSAWLEGENTEVFRVMRGGWCSATEFVCTSSARRQLRADAGSPDEDIEGEEDDGGFMESLFDLMYIPNGFRVVCECP</sequence>
<proteinExistence type="predicted"/>
<evidence type="ECO:0000259" key="1">
    <source>
        <dbReference type="Pfam" id="PF03781"/>
    </source>
</evidence>
<dbReference type="GO" id="GO:0120147">
    <property type="term" value="F:formylglycine-generating oxidase activity"/>
    <property type="evidence" value="ECO:0007669"/>
    <property type="project" value="TreeGrafter"/>
</dbReference>
<dbReference type="EMBL" id="CP036274">
    <property type="protein sequence ID" value="QDU25830.1"/>
    <property type="molecule type" value="Genomic_DNA"/>
</dbReference>
<protein>
    <submittedName>
        <fullName evidence="2">Serine/threonine-protein kinase pkn1</fullName>
        <ecNumber evidence="2">2.7.11.1</ecNumber>
    </submittedName>
</protein>
<dbReference type="Proteomes" id="UP000315017">
    <property type="component" value="Chromosome"/>
</dbReference>
<gene>
    <name evidence="2" type="primary">pkn1_6</name>
    <name evidence="2" type="ORF">ETAA8_09020</name>
</gene>
<dbReference type="EC" id="2.7.11.1" evidence="2"/>
<accession>A0A517Y6I3</accession>
<dbReference type="GO" id="GO:0004674">
    <property type="term" value="F:protein serine/threonine kinase activity"/>
    <property type="evidence" value="ECO:0007669"/>
    <property type="project" value="UniProtKB-EC"/>
</dbReference>
<dbReference type="SUPFAM" id="SSF56436">
    <property type="entry name" value="C-type lectin-like"/>
    <property type="match status" value="1"/>
</dbReference>